<dbReference type="InterPro" id="IPR043519">
    <property type="entry name" value="NT_sf"/>
</dbReference>
<dbReference type="EMBL" id="DVND01000176">
    <property type="protein sequence ID" value="HIU49087.1"/>
    <property type="molecule type" value="Genomic_DNA"/>
</dbReference>
<dbReference type="Pfam" id="PF04607">
    <property type="entry name" value="RelA_SpoT"/>
    <property type="match status" value="1"/>
</dbReference>
<evidence type="ECO:0000256" key="1">
    <source>
        <dbReference type="ARBA" id="ARBA00004976"/>
    </source>
</evidence>
<feature type="non-terminal residue" evidence="3">
    <location>
        <position position="121"/>
    </location>
</feature>
<dbReference type="PANTHER" id="PTHR47837">
    <property type="entry name" value="GTP PYROPHOSPHOKINASE YJBM"/>
    <property type="match status" value="1"/>
</dbReference>
<gene>
    <name evidence="3" type="ORF">IAB04_06950</name>
</gene>
<comment type="pathway">
    <text evidence="1">Purine metabolism; ppGpp biosynthesis; ppGpp from GTP: step 1/2.</text>
</comment>
<dbReference type="PANTHER" id="PTHR47837:SF2">
    <property type="entry name" value="GTP PYROPHOSPHOKINASE YWAC"/>
    <property type="match status" value="1"/>
</dbReference>
<dbReference type="AlphaFoldDB" id="A0A9D1S781"/>
<comment type="caution">
    <text evidence="3">The sequence shown here is derived from an EMBL/GenBank/DDBJ whole genome shotgun (WGS) entry which is preliminary data.</text>
</comment>
<dbReference type="InterPro" id="IPR007685">
    <property type="entry name" value="RelA_SpoT"/>
</dbReference>
<name>A0A9D1S781_9FIRM</name>
<accession>A0A9D1S781</accession>
<evidence type="ECO:0000313" key="3">
    <source>
        <dbReference type="EMBL" id="HIU49087.1"/>
    </source>
</evidence>
<evidence type="ECO:0000259" key="2">
    <source>
        <dbReference type="SMART" id="SM00954"/>
    </source>
</evidence>
<sequence length="121" mass="13908">MRIENMNTREYRVAMVLYSSALKIVTAKLDIINEELHLRKKNTPIEYIKSRLKTADSISAKLVRRGYAPTLTNAKKYIDDIAGVRIICAFTDDIYEVAQIIEQNMGFDVVLVKDYIKNPKP</sequence>
<reference evidence="3" key="1">
    <citation type="submission" date="2020-10" db="EMBL/GenBank/DDBJ databases">
        <authorList>
            <person name="Gilroy R."/>
        </authorList>
    </citation>
    <scope>NUCLEOTIDE SEQUENCE</scope>
    <source>
        <strain evidence="3">ChiSjej4B22-9803</strain>
    </source>
</reference>
<dbReference type="Proteomes" id="UP000824111">
    <property type="component" value="Unassembled WGS sequence"/>
</dbReference>
<dbReference type="Gene3D" id="3.30.460.10">
    <property type="entry name" value="Beta Polymerase, domain 2"/>
    <property type="match status" value="1"/>
</dbReference>
<evidence type="ECO:0000313" key="4">
    <source>
        <dbReference type="Proteomes" id="UP000824111"/>
    </source>
</evidence>
<dbReference type="InterPro" id="IPR052366">
    <property type="entry name" value="GTP_Pyrophosphokinase"/>
</dbReference>
<dbReference type="SMART" id="SM00954">
    <property type="entry name" value="RelA_SpoT"/>
    <property type="match status" value="1"/>
</dbReference>
<feature type="domain" description="RelA/SpoT" evidence="2">
    <location>
        <begin position="50"/>
        <end position="121"/>
    </location>
</feature>
<organism evidence="3 4">
    <name type="scientific">Candidatus Avimonoglobus intestinipullorum</name>
    <dbReference type="NCBI Taxonomy" id="2840699"/>
    <lineage>
        <taxon>Bacteria</taxon>
        <taxon>Bacillati</taxon>
        <taxon>Bacillota</taxon>
        <taxon>Clostridia</taxon>
        <taxon>Eubacteriales</taxon>
        <taxon>Candidatus Avimonoglobus</taxon>
    </lineage>
</organism>
<dbReference type="GO" id="GO:0015969">
    <property type="term" value="P:guanosine tetraphosphate metabolic process"/>
    <property type="evidence" value="ECO:0007669"/>
    <property type="project" value="InterPro"/>
</dbReference>
<protein>
    <submittedName>
        <fullName evidence="3">GTP pyrophosphokinase family protein</fullName>
    </submittedName>
</protein>
<proteinExistence type="predicted"/>
<reference evidence="3" key="2">
    <citation type="journal article" date="2021" name="PeerJ">
        <title>Extensive microbial diversity within the chicken gut microbiome revealed by metagenomics and culture.</title>
        <authorList>
            <person name="Gilroy R."/>
            <person name="Ravi A."/>
            <person name="Getino M."/>
            <person name="Pursley I."/>
            <person name="Horton D.L."/>
            <person name="Alikhan N.F."/>
            <person name="Baker D."/>
            <person name="Gharbi K."/>
            <person name="Hall N."/>
            <person name="Watson M."/>
            <person name="Adriaenssens E.M."/>
            <person name="Foster-Nyarko E."/>
            <person name="Jarju S."/>
            <person name="Secka A."/>
            <person name="Antonio M."/>
            <person name="Oren A."/>
            <person name="Chaudhuri R.R."/>
            <person name="La Ragione R."/>
            <person name="Hildebrand F."/>
            <person name="Pallen M.J."/>
        </authorList>
    </citation>
    <scope>NUCLEOTIDE SEQUENCE</scope>
    <source>
        <strain evidence="3">ChiSjej4B22-9803</strain>
    </source>
</reference>
<dbReference type="SUPFAM" id="SSF81301">
    <property type="entry name" value="Nucleotidyltransferase"/>
    <property type="match status" value="1"/>
</dbReference>
<dbReference type="CDD" id="cd05399">
    <property type="entry name" value="NT_Rel-Spo_like"/>
    <property type="match status" value="1"/>
</dbReference>